<reference evidence="2 3" key="1">
    <citation type="journal article" date="2012" name="Science">
        <title>The Paleozoic origin of enzymatic lignin decomposition reconstructed from 31 fungal genomes.</title>
        <authorList>
            <person name="Floudas D."/>
            <person name="Binder M."/>
            <person name="Riley R."/>
            <person name="Barry K."/>
            <person name="Blanchette R.A."/>
            <person name="Henrissat B."/>
            <person name="Martinez A.T."/>
            <person name="Otillar R."/>
            <person name="Spatafora J.W."/>
            <person name="Yadav J.S."/>
            <person name="Aerts A."/>
            <person name="Benoit I."/>
            <person name="Boyd A."/>
            <person name="Carlson A."/>
            <person name="Copeland A."/>
            <person name="Coutinho P.M."/>
            <person name="de Vries R.P."/>
            <person name="Ferreira P."/>
            <person name="Findley K."/>
            <person name="Foster B."/>
            <person name="Gaskell J."/>
            <person name="Glotzer D."/>
            <person name="Gorecki P."/>
            <person name="Heitman J."/>
            <person name="Hesse C."/>
            <person name="Hori C."/>
            <person name="Igarashi K."/>
            <person name="Jurgens J.A."/>
            <person name="Kallen N."/>
            <person name="Kersten P."/>
            <person name="Kohler A."/>
            <person name="Kuees U."/>
            <person name="Kumar T.K.A."/>
            <person name="Kuo A."/>
            <person name="LaButti K."/>
            <person name="Larrondo L.F."/>
            <person name="Lindquist E."/>
            <person name="Ling A."/>
            <person name="Lombard V."/>
            <person name="Lucas S."/>
            <person name="Lundell T."/>
            <person name="Martin R."/>
            <person name="McLaughlin D.J."/>
            <person name="Morgenstern I."/>
            <person name="Morin E."/>
            <person name="Murat C."/>
            <person name="Nagy L.G."/>
            <person name="Nolan M."/>
            <person name="Ohm R.A."/>
            <person name="Patyshakuliyeva A."/>
            <person name="Rokas A."/>
            <person name="Ruiz-Duenas F.J."/>
            <person name="Sabat G."/>
            <person name="Salamov A."/>
            <person name="Samejima M."/>
            <person name="Schmutz J."/>
            <person name="Slot J.C."/>
            <person name="St John F."/>
            <person name="Stenlid J."/>
            <person name="Sun H."/>
            <person name="Sun S."/>
            <person name="Syed K."/>
            <person name="Tsang A."/>
            <person name="Wiebenga A."/>
            <person name="Young D."/>
            <person name="Pisabarro A."/>
            <person name="Eastwood D.C."/>
            <person name="Martin F."/>
            <person name="Cullen D."/>
            <person name="Grigoriev I.V."/>
            <person name="Hibbett D.S."/>
        </authorList>
    </citation>
    <scope>NUCLEOTIDE SEQUENCE</scope>
    <source>
        <strain evidence="3">FP-58527</strain>
    </source>
</reference>
<dbReference type="GO" id="GO:0003950">
    <property type="term" value="F:NAD+ poly-ADP-ribosyltransferase activity"/>
    <property type="evidence" value="ECO:0007669"/>
    <property type="project" value="InterPro"/>
</dbReference>
<dbReference type="HOGENOM" id="CLU_039434_0_0_1"/>
<dbReference type="AlphaFoldDB" id="S8DMQ6"/>
<evidence type="ECO:0000259" key="1">
    <source>
        <dbReference type="Pfam" id="PF00644"/>
    </source>
</evidence>
<dbReference type="Gene3D" id="3.90.228.10">
    <property type="match status" value="1"/>
</dbReference>
<dbReference type="eggNOG" id="ENOG502S7VA">
    <property type="taxonomic scope" value="Eukaryota"/>
</dbReference>
<gene>
    <name evidence="2" type="ORF">FOMPIDRAFT_1153616</name>
</gene>
<dbReference type="InterPro" id="IPR012317">
    <property type="entry name" value="Poly(ADP-ribose)pol_cat_dom"/>
</dbReference>
<sequence length="390" mass="43797">MINPVHELALFHDHRRPEMSRTRNTTCEYPGCRRNVWQDPDGSFSSYCGTTHRDAMRQFNGVRLCKNCEARPVYIEGNRVHDFCGMRCRTAHQSGRENPHSPRASPAPTLSTCKFPRCNQPAFIGPDGVPSEYCSNRHRLNAVRGGKAEACLLCWKYPKSVVNGKLSDFCSKRCSEAAFDSAPLILNVPHNQASFRDVSKQFRDQWKHPTPVPTVVKIWKVYCERGHTDEFSRYKLALERKTNFPAGNSKRRWHGTVRTCTAGDSESQSELCNDVLCSLCNIIRTSFHVAKAGQRTNFGRFGAGIYSSATSSKANDYVDERGGSSFKAMLLNDVVLGRVIKMTAGDENLTQPPTGYDSVVGEPGGDLNYDEAIVYKNEAIRPLFLVIYKH</sequence>
<dbReference type="STRING" id="743788.S8DMQ6"/>
<dbReference type="OrthoDB" id="9514740at2759"/>
<name>S8DMQ6_FOMSC</name>
<dbReference type="PANTHER" id="PTHR31681">
    <property type="entry name" value="C2H2-LIKE ZINC FINGER PROTEIN"/>
    <property type="match status" value="1"/>
</dbReference>
<keyword evidence="3" id="KW-1185">Reference proteome</keyword>
<evidence type="ECO:0000313" key="3">
    <source>
        <dbReference type="Proteomes" id="UP000015241"/>
    </source>
</evidence>
<protein>
    <recommendedName>
        <fullName evidence="1">PARP catalytic domain-containing protein</fullName>
    </recommendedName>
</protein>
<dbReference type="InParanoid" id="S8DMQ6"/>
<dbReference type="PANTHER" id="PTHR31681:SF3">
    <property type="entry name" value="OS04G0690100 PROTEIN"/>
    <property type="match status" value="1"/>
</dbReference>
<feature type="domain" description="PARP catalytic" evidence="1">
    <location>
        <begin position="280"/>
        <end position="362"/>
    </location>
</feature>
<accession>S8DMQ6</accession>
<dbReference type="Proteomes" id="UP000015241">
    <property type="component" value="Unassembled WGS sequence"/>
</dbReference>
<evidence type="ECO:0000313" key="2">
    <source>
        <dbReference type="EMBL" id="EPS93942.1"/>
    </source>
</evidence>
<dbReference type="Pfam" id="PF00644">
    <property type="entry name" value="PARP"/>
    <property type="match status" value="1"/>
</dbReference>
<dbReference type="SUPFAM" id="SSF56399">
    <property type="entry name" value="ADP-ribosylation"/>
    <property type="match status" value="1"/>
</dbReference>
<dbReference type="EMBL" id="KE504251">
    <property type="protein sequence ID" value="EPS93942.1"/>
    <property type="molecule type" value="Genomic_DNA"/>
</dbReference>
<organism evidence="2 3">
    <name type="scientific">Fomitopsis schrenkii</name>
    <name type="common">Brown rot fungus</name>
    <dbReference type="NCBI Taxonomy" id="2126942"/>
    <lineage>
        <taxon>Eukaryota</taxon>
        <taxon>Fungi</taxon>
        <taxon>Dikarya</taxon>
        <taxon>Basidiomycota</taxon>
        <taxon>Agaricomycotina</taxon>
        <taxon>Agaricomycetes</taxon>
        <taxon>Polyporales</taxon>
        <taxon>Fomitopsis</taxon>
    </lineage>
</organism>
<proteinExistence type="predicted"/>